<keyword evidence="7" id="KW-1185">Reference proteome</keyword>
<keyword evidence="4" id="KW-0186">Copper</keyword>
<feature type="compositionally biased region" description="Basic and acidic residues" evidence="5">
    <location>
        <begin position="82"/>
        <end position="96"/>
    </location>
</feature>
<dbReference type="Pfam" id="PF04145">
    <property type="entry name" value="Ctr"/>
    <property type="match status" value="1"/>
</dbReference>
<evidence type="ECO:0000256" key="4">
    <source>
        <dbReference type="RuleBase" id="RU367022"/>
    </source>
</evidence>
<dbReference type="PANTHER" id="PTHR12483">
    <property type="entry name" value="SOLUTE CARRIER FAMILY 31 COPPER TRANSPORTERS"/>
    <property type="match status" value="1"/>
</dbReference>
<name>A0A8H6MK47_9PEZI</name>
<dbReference type="InterPro" id="IPR007274">
    <property type="entry name" value="Cop_transporter"/>
</dbReference>
<protein>
    <recommendedName>
        <fullName evidence="4">Copper transport protein</fullName>
    </recommendedName>
</protein>
<dbReference type="AlphaFoldDB" id="A0A8H6MK47"/>
<dbReference type="PANTHER" id="PTHR12483:SF120">
    <property type="entry name" value="HIGH-AFFINITY COPPER TRANSPORTER CTRA2"/>
    <property type="match status" value="1"/>
</dbReference>
<evidence type="ECO:0000256" key="1">
    <source>
        <dbReference type="ARBA" id="ARBA00022692"/>
    </source>
</evidence>
<evidence type="ECO:0000313" key="7">
    <source>
        <dbReference type="Proteomes" id="UP000652219"/>
    </source>
</evidence>
<evidence type="ECO:0000256" key="5">
    <source>
        <dbReference type="SAM" id="MobiDB-lite"/>
    </source>
</evidence>
<evidence type="ECO:0000256" key="3">
    <source>
        <dbReference type="ARBA" id="ARBA00023136"/>
    </source>
</evidence>
<evidence type="ECO:0000313" key="6">
    <source>
        <dbReference type="EMBL" id="KAF6791034.1"/>
    </source>
</evidence>
<evidence type="ECO:0000256" key="2">
    <source>
        <dbReference type="ARBA" id="ARBA00022989"/>
    </source>
</evidence>
<keyword evidence="4" id="KW-0187">Copper transport</keyword>
<dbReference type="GO" id="GO:0005375">
    <property type="term" value="F:copper ion transmembrane transporter activity"/>
    <property type="evidence" value="ECO:0007669"/>
    <property type="project" value="UniProtKB-UniRule"/>
</dbReference>
<accession>A0A8H6MK47</accession>
<keyword evidence="4" id="KW-0813">Transport</keyword>
<keyword evidence="3 4" id="KW-0472">Membrane</keyword>
<keyword evidence="4" id="KW-0406">Ion transport</keyword>
<dbReference type="EMBL" id="WIGN01000487">
    <property type="protein sequence ID" value="KAF6791034.1"/>
    <property type="molecule type" value="Genomic_DNA"/>
</dbReference>
<proteinExistence type="inferred from homology"/>
<comment type="caution">
    <text evidence="6">The sequence shown here is derived from an EMBL/GenBank/DDBJ whole genome shotgun (WGS) entry which is preliminary data.</text>
</comment>
<feature type="region of interest" description="Disordered" evidence="5">
    <location>
        <begin position="82"/>
        <end position="121"/>
    </location>
</feature>
<feature type="transmembrane region" description="Helical" evidence="4">
    <location>
        <begin position="45"/>
        <end position="65"/>
    </location>
</feature>
<feature type="transmembrane region" description="Helical" evidence="4">
    <location>
        <begin position="159"/>
        <end position="178"/>
    </location>
</feature>
<comment type="similarity">
    <text evidence="4">Belongs to the copper transporter (Ctr) (TC 1.A.56) family. SLC31A subfamily.</text>
</comment>
<reference evidence="6 7" key="1">
    <citation type="journal article" date="2020" name="Phytopathology">
        <title>Genome Sequence Resources of Colletotrichum truncatum, C. plurivorum, C. musicola, and C. sojae: Four Species Pathogenic to Soybean (Glycine max).</title>
        <authorList>
            <person name="Rogerio F."/>
            <person name="Boufleur T.R."/>
            <person name="Ciampi-Guillardi M."/>
            <person name="Sukno S.A."/>
            <person name="Thon M.R."/>
            <person name="Massola Junior N.S."/>
            <person name="Baroncelli R."/>
        </authorList>
    </citation>
    <scope>NUCLEOTIDE SEQUENCE [LARGE SCALE GENOMIC DNA]</scope>
    <source>
        <strain evidence="6 7">LFN0009</strain>
    </source>
</reference>
<dbReference type="GO" id="GO:0005886">
    <property type="term" value="C:plasma membrane"/>
    <property type="evidence" value="ECO:0007669"/>
    <property type="project" value="TreeGrafter"/>
</dbReference>
<comment type="subcellular location">
    <subcellularLocation>
        <location evidence="4">Membrane</location>
        <topology evidence="4">Multi-pass membrane protein</topology>
    </subcellularLocation>
</comment>
<dbReference type="Proteomes" id="UP000652219">
    <property type="component" value="Unassembled WGS sequence"/>
</dbReference>
<keyword evidence="1 4" id="KW-0812">Transmembrane</keyword>
<sequence length="187" mass="20126">MAEMSGHQHSDSTDAGSMVMPVIFHTTMSTSLFSEAWTPRTSGHYSGTCIALVVFTIILRALIAFKPRLEAAVWNGRERGPEGGRLLGRGDSEAQKEGQPVDSDPVDLPSQGKTPHQRKGMGHWLRKCGSGVSKALYDVVIAFLGYLLMLAVMTLNVGYFLSVLLGVFLGTLGLGGIARDTTFDHCA</sequence>
<organism evidence="6 7">
    <name type="scientific">Colletotrichum sojae</name>
    <dbReference type="NCBI Taxonomy" id="2175907"/>
    <lineage>
        <taxon>Eukaryota</taxon>
        <taxon>Fungi</taxon>
        <taxon>Dikarya</taxon>
        <taxon>Ascomycota</taxon>
        <taxon>Pezizomycotina</taxon>
        <taxon>Sordariomycetes</taxon>
        <taxon>Hypocreomycetidae</taxon>
        <taxon>Glomerellales</taxon>
        <taxon>Glomerellaceae</taxon>
        <taxon>Colletotrichum</taxon>
        <taxon>Colletotrichum orchidearum species complex</taxon>
    </lineage>
</organism>
<gene>
    <name evidence="6" type="ORF">CSOJ01_14432</name>
</gene>
<keyword evidence="2 4" id="KW-1133">Transmembrane helix</keyword>
<feature type="transmembrane region" description="Helical" evidence="4">
    <location>
        <begin position="135"/>
        <end position="153"/>
    </location>
</feature>